<evidence type="ECO:0000256" key="11">
    <source>
        <dbReference type="ARBA" id="ARBA00022989"/>
    </source>
</evidence>
<keyword evidence="14 17" id="KW-0472">Membrane</keyword>
<evidence type="ECO:0000256" key="9">
    <source>
        <dbReference type="ARBA" id="ARBA00022792"/>
    </source>
</evidence>
<keyword evidence="7" id="KW-0679">Respiratory chain</keyword>
<evidence type="ECO:0000256" key="15">
    <source>
        <dbReference type="ARBA" id="ARBA00031425"/>
    </source>
</evidence>
<comment type="subcellular location">
    <subcellularLocation>
        <location evidence="2">Mitochondrion inner membrane</location>
        <topology evidence="2">Single-pass membrane protein</topology>
    </subcellularLocation>
</comment>
<comment type="caution">
    <text evidence="18">The sequence shown here is derived from an EMBL/GenBank/DDBJ whole genome shotgun (WGS) entry which is preliminary data.</text>
</comment>
<protein>
    <recommendedName>
        <fullName evidence="5">NADH dehydrogenase [ubiquinone] 1 alpha subcomplex subunit 3</fullName>
    </recommendedName>
    <alternativeName>
        <fullName evidence="15">Complex I-B9</fullName>
    </alternativeName>
    <alternativeName>
        <fullName evidence="16">NADH-ubiquinone oxidoreductase B9 subunit</fullName>
    </alternativeName>
</protein>
<evidence type="ECO:0000256" key="1">
    <source>
        <dbReference type="ARBA" id="ARBA00003195"/>
    </source>
</evidence>
<evidence type="ECO:0000256" key="16">
    <source>
        <dbReference type="ARBA" id="ARBA00032035"/>
    </source>
</evidence>
<feature type="transmembrane region" description="Helical" evidence="17">
    <location>
        <begin position="20"/>
        <end position="40"/>
    </location>
</feature>
<keyword evidence="6" id="KW-0813">Transport</keyword>
<evidence type="ECO:0000256" key="5">
    <source>
        <dbReference type="ARBA" id="ARBA00016391"/>
    </source>
</evidence>
<organism evidence="18 19">
    <name type="scientific">Grus japonensis</name>
    <name type="common">Japanese crane</name>
    <name type="synonym">Red-crowned crane</name>
    <dbReference type="NCBI Taxonomy" id="30415"/>
    <lineage>
        <taxon>Eukaryota</taxon>
        <taxon>Metazoa</taxon>
        <taxon>Chordata</taxon>
        <taxon>Craniata</taxon>
        <taxon>Vertebrata</taxon>
        <taxon>Euteleostomi</taxon>
        <taxon>Archelosauria</taxon>
        <taxon>Archosauria</taxon>
        <taxon>Dinosauria</taxon>
        <taxon>Saurischia</taxon>
        <taxon>Theropoda</taxon>
        <taxon>Coelurosauria</taxon>
        <taxon>Aves</taxon>
        <taxon>Neognathae</taxon>
        <taxon>Neoaves</taxon>
        <taxon>Gruiformes</taxon>
        <taxon>Gruidae</taxon>
        <taxon>Grus</taxon>
    </lineage>
</organism>
<evidence type="ECO:0000256" key="13">
    <source>
        <dbReference type="ARBA" id="ARBA00023128"/>
    </source>
</evidence>
<dbReference type="PANTHER" id="PTHR15221:SF0">
    <property type="entry name" value="NADH DEHYDROGENASE [UBIQUINONE] 1 ALPHA SUBCOMPLEX SUBUNIT 3"/>
    <property type="match status" value="1"/>
</dbReference>
<evidence type="ECO:0000256" key="12">
    <source>
        <dbReference type="ARBA" id="ARBA00022990"/>
    </source>
</evidence>
<keyword evidence="12" id="KW-0007">Acetylation</keyword>
<keyword evidence="10" id="KW-0249">Electron transport</keyword>
<keyword evidence="9" id="KW-0999">Mitochondrion inner membrane</keyword>
<evidence type="ECO:0000256" key="10">
    <source>
        <dbReference type="ARBA" id="ARBA00022982"/>
    </source>
</evidence>
<evidence type="ECO:0000313" key="18">
    <source>
        <dbReference type="EMBL" id="GAB0202101.1"/>
    </source>
</evidence>
<dbReference type="Proteomes" id="UP001623348">
    <property type="component" value="Unassembled WGS sequence"/>
</dbReference>
<dbReference type="EMBL" id="BAAFJT010000036">
    <property type="protein sequence ID" value="GAB0202101.1"/>
    <property type="molecule type" value="Genomic_DNA"/>
</dbReference>
<dbReference type="Pfam" id="PF14987">
    <property type="entry name" value="NADHdh_A3"/>
    <property type="match status" value="1"/>
</dbReference>
<dbReference type="AlphaFoldDB" id="A0ABC9XXH7"/>
<keyword evidence="19" id="KW-1185">Reference proteome</keyword>
<evidence type="ECO:0000256" key="14">
    <source>
        <dbReference type="ARBA" id="ARBA00023136"/>
    </source>
</evidence>
<comment type="similarity">
    <text evidence="3">Belongs to the complex I NDUFA3 subunit family.</text>
</comment>
<evidence type="ECO:0000256" key="4">
    <source>
        <dbReference type="ARBA" id="ARBA00011533"/>
    </source>
</evidence>
<evidence type="ECO:0000256" key="2">
    <source>
        <dbReference type="ARBA" id="ARBA00004434"/>
    </source>
</evidence>
<gene>
    <name evidence="18" type="ORF">GRJ2_002675700</name>
</gene>
<evidence type="ECO:0000256" key="17">
    <source>
        <dbReference type="SAM" id="Phobius"/>
    </source>
</evidence>
<accession>A0ABC9XXH7</accession>
<dbReference type="GO" id="GO:0005743">
    <property type="term" value="C:mitochondrial inner membrane"/>
    <property type="evidence" value="ECO:0007669"/>
    <property type="project" value="UniProtKB-SubCell"/>
</dbReference>
<keyword evidence="13" id="KW-0496">Mitochondrion</keyword>
<evidence type="ECO:0000256" key="8">
    <source>
        <dbReference type="ARBA" id="ARBA00022692"/>
    </source>
</evidence>
<evidence type="ECO:0000256" key="6">
    <source>
        <dbReference type="ARBA" id="ARBA00022448"/>
    </source>
</evidence>
<dbReference type="InterPro" id="IPR026626">
    <property type="entry name" value="NDUFA3"/>
</dbReference>
<keyword evidence="11 17" id="KW-1133">Transmembrane helix</keyword>
<name>A0ABC9XXH7_GRUJA</name>
<proteinExistence type="inferred from homology"/>
<reference evidence="18 19" key="1">
    <citation type="submission" date="2024-06" db="EMBL/GenBank/DDBJ databases">
        <title>The draft genome of Grus japonensis, version 3.</title>
        <authorList>
            <person name="Nabeshima K."/>
            <person name="Suzuki S."/>
            <person name="Onuma M."/>
        </authorList>
    </citation>
    <scope>NUCLEOTIDE SEQUENCE [LARGE SCALE GENOMIC DNA]</scope>
    <source>
        <strain evidence="18 19">451A</strain>
    </source>
</reference>
<keyword evidence="8 17" id="KW-0812">Transmembrane</keyword>
<evidence type="ECO:0000313" key="19">
    <source>
        <dbReference type="Proteomes" id="UP001623348"/>
    </source>
</evidence>
<evidence type="ECO:0000256" key="7">
    <source>
        <dbReference type="ARBA" id="ARBA00022660"/>
    </source>
</evidence>
<evidence type="ECO:0000256" key="3">
    <source>
        <dbReference type="ARBA" id="ARBA00008253"/>
    </source>
</evidence>
<comment type="subunit">
    <text evidence="4">Complex I is composed of 45 different subunits.</text>
</comment>
<sequence>MAGLGRIGAALKSFWAKEPVIAVSIGIAALALVSPLLSPYTRYSGMINRATPYTYPVPVRDDGNLPHVPAHPCDKEGPSLAWLKNL</sequence>
<comment type="function">
    <text evidence="1">Accessory subunit of the mitochondrial membrane respiratory chain NADH dehydrogenase (Complex I), that is believed not to be involved in catalysis. Complex I functions in the transfer of electrons from NADH to the respiratory chain. The immediate electron acceptor for the enzyme is believed to be ubiquinone.</text>
</comment>
<dbReference type="PANTHER" id="PTHR15221">
    <property type="entry name" value="NADH DEHYDROGENASE [UBIQUINONE] 1 ALPHA SUBCOMPLEX SUBUNIT 3"/>
    <property type="match status" value="1"/>
</dbReference>